<comment type="similarity">
    <text evidence="2">Belongs to the TonB family.</text>
</comment>
<keyword evidence="14" id="KW-1185">Reference proteome</keyword>
<evidence type="ECO:0000256" key="10">
    <source>
        <dbReference type="SAM" id="MobiDB-lite"/>
    </source>
</evidence>
<evidence type="ECO:0000256" key="9">
    <source>
        <dbReference type="ARBA" id="ARBA00023136"/>
    </source>
</evidence>
<dbReference type="AlphaFoldDB" id="A0A839UGA6"/>
<keyword evidence="4" id="KW-1003">Cell membrane</keyword>
<dbReference type="GO" id="GO:0031992">
    <property type="term" value="F:energy transducer activity"/>
    <property type="evidence" value="ECO:0007669"/>
    <property type="project" value="TreeGrafter"/>
</dbReference>
<dbReference type="InterPro" id="IPR006260">
    <property type="entry name" value="TonB/TolA_C"/>
</dbReference>
<dbReference type="PANTHER" id="PTHR33446:SF11">
    <property type="entry name" value="TONB3"/>
    <property type="match status" value="1"/>
</dbReference>
<gene>
    <name evidence="13" type="ORF">FHS30_000098</name>
</gene>
<comment type="caution">
    <text evidence="13">The sequence shown here is derived from an EMBL/GenBank/DDBJ whole genome shotgun (WGS) entry which is preliminary data.</text>
</comment>
<comment type="subcellular location">
    <subcellularLocation>
        <location evidence="1">Cell inner membrane</location>
        <topology evidence="1">Single-pass membrane protein</topology>
        <orientation evidence="1">Periplasmic side</orientation>
    </subcellularLocation>
</comment>
<reference evidence="13 14" key="1">
    <citation type="submission" date="2020-08" db="EMBL/GenBank/DDBJ databases">
        <title>Genomic Encyclopedia of Type Strains, Phase III (KMG-III): the genomes of soil and plant-associated and newly described type strains.</title>
        <authorList>
            <person name="Whitman W."/>
        </authorList>
    </citation>
    <scope>NUCLEOTIDE SEQUENCE [LARGE SCALE GENOMIC DNA]</scope>
    <source>
        <strain evidence="13 14">CECT 8571</strain>
    </source>
</reference>
<dbReference type="InterPro" id="IPR051045">
    <property type="entry name" value="TonB-dependent_transducer"/>
</dbReference>
<evidence type="ECO:0000256" key="7">
    <source>
        <dbReference type="ARBA" id="ARBA00022927"/>
    </source>
</evidence>
<evidence type="ECO:0000313" key="14">
    <source>
        <dbReference type="Proteomes" id="UP000559987"/>
    </source>
</evidence>
<dbReference type="GO" id="GO:0098797">
    <property type="term" value="C:plasma membrane protein complex"/>
    <property type="evidence" value="ECO:0007669"/>
    <property type="project" value="TreeGrafter"/>
</dbReference>
<protein>
    <submittedName>
        <fullName evidence="13">Protein TonB</fullName>
    </submittedName>
</protein>
<sequence length="303" mass="33566">MATGSLLQTPNDSQGDRLTFTLFVALAIHALILFGLTFKVDDGSGKLPTLEITLANHKSAKEPDKADFLAQQNQEGSGTIEEAKAQTTDQSAEFFAPVINDVNPTPQQRQIKPSERRDEQLVTTTSASTHSASLRLDQPTPEQEERQGENQERPNSHDEIASLMAQIDRQRQQYAKRPRIRHLTSVATKSSAEAAYLLKWTDKVEYVGNRNFPQEALKQEIFGAVTLAVRVRPDGRLDQVEITHPSGYSLLDDAALNIIRDSSPFAPVPHEVLQNHTHLEIVRTLRFEITGLSSGEAGPQASR</sequence>
<dbReference type="GO" id="GO:0055085">
    <property type="term" value="P:transmembrane transport"/>
    <property type="evidence" value="ECO:0007669"/>
    <property type="project" value="InterPro"/>
</dbReference>
<feature type="region of interest" description="Disordered" evidence="10">
    <location>
        <begin position="99"/>
        <end position="157"/>
    </location>
</feature>
<keyword evidence="7" id="KW-0653">Protein transport</keyword>
<evidence type="ECO:0000256" key="3">
    <source>
        <dbReference type="ARBA" id="ARBA00022448"/>
    </source>
</evidence>
<evidence type="ECO:0000313" key="13">
    <source>
        <dbReference type="EMBL" id="MBB3166922.1"/>
    </source>
</evidence>
<dbReference type="PANTHER" id="PTHR33446">
    <property type="entry name" value="PROTEIN TONB-RELATED"/>
    <property type="match status" value="1"/>
</dbReference>
<name>A0A839UGA6_9GAMM</name>
<dbReference type="InterPro" id="IPR037682">
    <property type="entry name" value="TonB_C"/>
</dbReference>
<keyword evidence="8 11" id="KW-1133">Transmembrane helix</keyword>
<dbReference type="NCBIfam" id="TIGR01352">
    <property type="entry name" value="tonB_Cterm"/>
    <property type="match status" value="1"/>
</dbReference>
<keyword evidence="6 11" id="KW-0812">Transmembrane</keyword>
<dbReference type="EMBL" id="JACHXZ010000001">
    <property type="protein sequence ID" value="MBB3166922.1"/>
    <property type="molecule type" value="Genomic_DNA"/>
</dbReference>
<feature type="compositionally biased region" description="Basic and acidic residues" evidence="10">
    <location>
        <begin position="143"/>
        <end position="157"/>
    </location>
</feature>
<dbReference type="Proteomes" id="UP000559987">
    <property type="component" value="Unassembled WGS sequence"/>
</dbReference>
<organism evidence="13 14">
    <name type="scientific">Simiduia aestuariiviva</name>
    <dbReference type="NCBI Taxonomy" id="1510459"/>
    <lineage>
        <taxon>Bacteria</taxon>
        <taxon>Pseudomonadati</taxon>
        <taxon>Pseudomonadota</taxon>
        <taxon>Gammaproteobacteria</taxon>
        <taxon>Cellvibrionales</taxon>
        <taxon>Cellvibrionaceae</taxon>
        <taxon>Simiduia</taxon>
    </lineage>
</organism>
<evidence type="ECO:0000256" key="8">
    <source>
        <dbReference type="ARBA" id="ARBA00022989"/>
    </source>
</evidence>
<dbReference type="PROSITE" id="PS52015">
    <property type="entry name" value="TONB_CTD"/>
    <property type="match status" value="1"/>
</dbReference>
<evidence type="ECO:0000256" key="6">
    <source>
        <dbReference type="ARBA" id="ARBA00022692"/>
    </source>
</evidence>
<keyword evidence="5" id="KW-0997">Cell inner membrane</keyword>
<evidence type="ECO:0000256" key="1">
    <source>
        <dbReference type="ARBA" id="ARBA00004383"/>
    </source>
</evidence>
<feature type="transmembrane region" description="Helical" evidence="11">
    <location>
        <begin position="20"/>
        <end position="38"/>
    </location>
</feature>
<keyword evidence="3" id="KW-0813">Transport</keyword>
<feature type="compositionally biased region" description="Low complexity" evidence="10">
    <location>
        <begin position="123"/>
        <end position="133"/>
    </location>
</feature>
<keyword evidence="9 11" id="KW-0472">Membrane</keyword>
<feature type="domain" description="TonB C-terminal" evidence="12">
    <location>
        <begin position="197"/>
        <end position="296"/>
    </location>
</feature>
<evidence type="ECO:0000256" key="4">
    <source>
        <dbReference type="ARBA" id="ARBA00022475"/>
    </source>
</evidence>
<evidence type="ECO:0000256" key="2">
    <source>
        <dbReference type="ARBA" id="ARBA00006555"/>
    </source>
</evidence>
<dbReference type="RefSeq" id="WP_183907263.1">
    <property type="nucleotide sequence ID" value="NZ_JACHXZ010000001.1"/>
</dbReference>
<feature type="compositionally biased region" description="Polar residues" evidence="10">
    <location>
        <begin position="102"/>
        <end position="111"/>
    </location>
</feature>
<evidence type="ECO:0000259" key="12">
    <source>
        <dbReference type="PROSITE" id="PS52015"/>
    </source>
</evidence>
<evidence type="ECO:0000256" key="11">
    <source>
        <dbReference type="SAM" id="Phobius"/>
    </source>
</evidence>
<evidence type="ECO:0000256" key="5">
    <source>
        <dbReference type="ARBA" id="ARBA00022519"/>
    </source>
</evidence>
<dbReference type="Gene3D" id="3.30.1150.10">
    <property type="match status" value="1"/>
</dbReference>
<accession>A0A839UGA6</accession>
<dbReference type="GO" id="GO:0015031">
    <property type="term" value="P:protein transport"/>
    <property type="evidence" value="ECO:0007669"/>
    <property type="project" value="UniProtKB-KW"/>
</dbReference>
<proteinExistence type="inferred from homology"/>
<dbReference type="Pfam" id="PF03544">
    <property type="entry name" value="TonB_C"/>
    <property type="match status" value="1"/>
</dbReference>
<dbReference type="SUPFAM" id="SSF74653">
    <property type="entry name" value="TolA/TonB C-terminal domain"/>
    <property type="match status" value="1"/>
</dbReference>